<feature type="transmembrane region" description="Helical" evidence="8">
    <location>
        <begin position="111"/>
        <end position="130"/>
    </location>
</feature>
<dbReference type="InterPro" id="IPR018584">
    <property type="entry name" value="GT87"/>
</dbReference>
<feature type="transmembrane region" description="Helical" evidence="8">
    <location>
        <begin position="161"/>
        <end position="185"/>
    </location>
</feature>
<comment type="subcellular location">
    <subcellularLocation>
        <location evidence="1">Cell membrane</location>
        <topology evidence="1">Multi-pass membrane protein</topology>
    </subcellularLocation>
</comment>
<evidence type="ECO:0000256" key="1">
    <source>
        <dbReference type="ARBA" id="ARBA00004651"/>
    </source>
</evidence>
<reference evidence="9 10" key="1">
    <citation type="journal article" date="2015" name="Int. J. Syst. Evol. Microbiol.">
        <title>Revisiting Corynebacterium glyciniphilum (ex Kubota et al., 1972) sp. nov., nom. rev., isolated from putrefied banana.</title>
        <authorList>
            <person name="Al-Dilaimi A."/>
            <person name="Bednarz H."/>
            <person name="Lomker A."/>
            <person name="Niehaus K."/>
            <person name="Kalinowski J."/>
            <person name="Ruckert C."/>
        </authorList>
    </citation>
    <scope>NUCLEOTIDE SEQUENCE [LARGE SCALE GENOMIC DNA]</scope>
    <source>
        <strain evidence="9">AJ 3170</strain>
    </source>
</reference>
<feature type="transmembrane region" description="Helical" evidence="8">
    <location>
        <begin position="302"/>
        <end position="320"/>
    </location>
</feature>
<feature type="transmembrane region" description="Helical" evidence="8">
    <location>
        <begin position="191"/>
        <end position="209"/>
    </location>
</feature>
<dbReference type="GO" id="GO:0005886">
    <property type="term" value="C:plasma membrane"/>
    <property type="evidence" value="ECO:0007669"/>
    <property type="project" value="UniProtKB-SubCell"/>
</dbReference>
<dbReference type="Pfam" id="PF09594">
    <property type="entry name" value="GT87"/>
    <property type="match status" value="1"/>
</dbReference>
<comment type="similarity">
    <text evidence="7">Belongs to the glycosyltransferase 87 family.</text>
</comment>
<keyword evidence="2" id="KW-1003">Cell membrane</keyword>
<evidence type="ECO:0000256" key="3">
    <source>
        <dbReference type="ARBA" id="ARBA00022679"/>
    </source>
</evidence>
<protein>
    <submittedName>
        <fullName evidence="9">Uncharacterized protein</fullName>
    </submittedName>
</protein>
<dbReference type="KEGG" id="cgy:CGLY_07020"/>
<dbReference type="Proteomes" id="UP000023703">
    <property type="component" value="Chromosome"/>
</dbReference>
<dbReference type="GO" id="GO:0016758">
    <property type="term" value="F:hexosyltransferase activity"/>
    <property type="evidence" value="ECO:0007669"/>
    <property type="project" value="InterPro"/>
</dbReference>
<feature type="transmembrane region" description="Helical" evidence="8">
    <location>
        <begin position="332"/>
        <end position="357"/>
    </location>
</feature>
<evidence type="ECO:0000256" key="8">
    <source>
        <dbReference type="SAM" id="Phobius"/>
    </source>
</evidence>
<dbReference type="HOGENOM" id="CLU_034641_0_0_11"/>
<organism evidence="9 10">
    <name type="scientific">Corynebacterium glyciniphilum AJ 3170</name>
    <dbReference type="NCBI Taxonomy" id="1404245"/>
    <lineage>
        <taxon>Bacteria</taxon>
        <taxon>Bacillati</taxon>
        <taxon>Actinomycetota</taxon>
        <taxon>Actinomycetes</taxon>
        <taxon>Mycobacteriales</taxon>
        <taxon>Corynebacteriaceae</taxon>
        <taxon>Corynebacterium</taxon>
    </lineage>
</organism>
<evidence type="ECO:0000256" key="6">
    <source>
        <dbReference type="ARBA" id="ARBA00023136"/>
    </source>
</evidence>
<evidence type="ECO:0000256" key="4">
    <source>
        <dbReference type="ARBA" id="ARBA00022692"/>
    </source>
</evidence>
<evidence type="ECO:0000256" key="2">
    <source>
        <dbReference type="ARBA" id="ARBA00022475"/>
    </source>
</evidence>
<name>X5DRF0_9CORY</name>
<evidence type="ECO:0000313" key="10">
    <source>
        <dbReference type="Proteomes" id="UP000023703"/>
    </source>
</evidence>
<dbReference type="STRING" id="1404245.CGLY_07020"/>
<keyword evidence="4 8" id="KW-0812">Transmembrane</keyword>
<keyword evidence="3" id="KW-0808">Transferase</keyword>
<gene>
    <name evidence="9" type="ORF">CGLY_07020</name>
</gene>
<dbReference type="AlphaFoldDB" id="X5DRF0"/>
<keyword evidence="10" id="KW-1185">Reference proteome</keyword>
<evidence type="ECO:0000256" key="5">
    <source>
        <dbReference type="ARBA" id="ARBA00022989"/>
    </source>
</evidence>
<keyword evidence="6 8" id="KW-0472">Membrane</keyword>
<dbReference type="EMBL" id="CP006842">
    <property type="protein sequence ID" value="AHW63849.1"/>
    <property type="molecule type" value="Genomic_DNA"/>
</dbReference>
<feature type="transmembrane region" description="Helical" evidence="8">
    <location>
        <begin position="253"/>
        <end position="273"/>
    </location>
</feature>
<evidence type="ECO:0000313" key="9">
    <source>
        <dbReference type="EMBL" id="AHW63849.1"/>
    </source>
</evidence>
<dbReference type="eggNOG" id="COG5650">
    <property type="taxonomic scope" value="Bacteria"/>
</dbReference>
<proteinExistence type="inferred from homology"/>
<keyword evidence="5 8" id="KW-1133">Transmembrane helix</keyword>
<evidence type="ECO:0000256" key="7">
    <source>
        <dbReference type="ARBA" id="ARBA00024033"/>
    </source>
</evidence>
<accession>X5DRF0</accession>
<sequence length="405" mass="44245">MLTLALIAVVSLVAYRETRPVVFGRALDLYKVPTDFMVYFRAGEALAHHGNIYDGALYGPLPFTYPPFAGTLFRGLAVAPAEMSATFWQLACIGALVCVILGTLVRRGYRLDAGTVALGSAAALAALALSPVRDSFFYGQINMLLMLLVSLDFLRTRDRFTGIGVGIAAGLKLTPAFFILVFLMQRRWRDAATATVTFVVTVVVGLLTVPDAMRFWTSAIFDSTRIGSDTISASQSLKGFTERTFGETTLGTAVWLLACAVVVILLYAAVRWATRHDNQPLVMALGGITACLVSPFSWHHHWVWLVPLVVCLVDLGVRSAPSSTGGRIRSWAVAQATTAVGVLVVYVAMIPFVSHQISVHWSFIGQQHMSAPMDNMWVLWGFLIVTAFAVTALVEWRRTPLPCRR</sequence>
<feature type="transmembrane region" description="Helical" evidence="8">
    <location>
        <begin position="86"/>
        <end position="104"/>
    </location>
</feature>
<feature type="transmembrane region" description="Helical" evidence="8">
    <location>
        <begin position="377"/>
        <end position="396"/>
    </location>
</feature>